<keyword evidence="3" id="KW-1185">Reference proteome</keyword>
<dbReference type="Proteomes" id="UP000242141">
    <property type="component" value="Unassembled WGS sequence"/>
</dbReference>
<protein>
    <submittedName>
        <fullName evidence="2">Uncharacterized protein</fullName>
    </submittedName>
</protein>
<accession>A0A0G7ZN49</accession>
<reference evidence="3" key="1">
    <citation type="submission" date="2015-05" db="EMBL/GenBank/DDBJ databases">
        <authorList>
            <person name="Collingro A."/>
        </authorList>
    </citation>
    <scope>NUCLEOTIDE SEQUENCE [LARGE SCALE GENOMIC DNA]</scope>
    <source>
        <strain evidence="3">Ps</strain>
    </source>
</reference>
<keyword evidence="1" id="KW-0812">Transmembrane</keyword>
<evidence type="ECO:0000313" key="2">
    <source>
        <dbReference type="EMBL" id="CRX37098.1"/>
    </source>
</evidence>
<evidence type="ECO:0000256" key="1">
    <source>
        <dbReference type="SAM" id="Phobius"/>
    </source>
</evidence>
<evidence type="ECO:0000313" key="3">
    <source>
        <dbReference type="Proteomes" id="UP000242141"/>
    </source>
</evidence>
<keyword evidence="1" id="KW-1133">Transmembrane helix</keyword>
<dbReference type="AlphaFoldDB" id="A0A0G7ZN49"/>
<organism evidence="2 3">
    <name type="scientific">Candidatus Hepatoplasma crinochetorum</name>
    <dbReference type="NCBI Taxonomy" id="295596"/>
    <lineage>
        <taxon>Bacteria</taxon>
        <taxon>Bacillati</taxon>
        <taxon>Mycoplasmatota</taxon>
        <taxon>Mollicutes</taxon>
        <taxon>Candidatus Hepatoplasmataceae</taxon>
        <taxon>Candidatus Hepatoplasma</taxon>
    </lineage>
</organism>
<dbReference type="EMBL" id="CWGI01000001">
    <property type="protein sequence ID" value="CRX37098.1"/>
    <property type="molecule type" value="Genomic_DNA"/>
</dbReference>
<gene>
    <name evidence="2" type="ORF">HEPPS_03030</name>
</gene>
<keyword evidence="1" id="KW-0472">Membrane</keyword>
<name>A0A0G7ZN49_9MOLU</name>
<proteinExistence type="predicted"/>
<sequence length="729" mass="86200">MKYLLNYLLIPLLILNFFSFNFLNNDLRSNIYKFNINYQNQATENYSKYSENSISSQQFIDDLESVPENGTYELQANVDFSDSENDDVTGIKLNNITINGNGYTLYNRDITEIFNTDTFEVSEEHDGLGYYSFFTEISYCYIYNLNFDNFMLPFGVIWYSTLKNINSYNMNYQNLTFNVNSYNIYDQFSHMYDSEIEINIATIGLFAQALFDSSLFNINFENINFSDNTIILLDDSISVVVAPIGNITIENHNSFSVALINIYLNDISFINNEFISEINNDNFSKESEEQEKYFSIFYSPFIGSATTDRFDTYDAPNIYISDWEQIIFNNINISGNSNNFANYTFYSLLPPISGGVTFYGRNIYGFNLNLDIQLQLDNNENVAIGNLSDETYYPSEDFFYTGIYQTDWISDVYYENIVLNYTSFLDNESMIEQIYEYNYEYFYKFNSFWYYDKLNTNQDYSFILADKPTIIYKADDFYDKNEESIDFYISLIDGRYNQPTKSVYYSNYNINLINKNNNEIIWTGYAEYAPFDFEISIDSDLLFENNLYFEISNDYHIWDQDVDFRKYLPEIYNVSSFVEDDNLIVSYDFIDSYNLINSIDISLYDNLNNEIESKTIDYNNLENKYYLNSDEISFTTKIYDPNNYYLKMEVNCNIYKFYDPNLTIKSLDNNLIQYDENSDIEFRTQSILPNDNKSIAIWLIILIVIIALVLILIFIFLIYYFMIKNKKKI</sequence>
<feature type="transmembrane region" description="Helical" evidence="1">
    <location>
        <begin position="695"/>
        <end position="721"/>
    </location>
</feature>